<keyword evidence="4 7" id="KW-0812">Transmembrane</keyword>
<dbReference type="InterPro" id="IPR051788">
    <property type="entry name" value="MFS_Transporter"/>
</dbReference>
<evidence type="ECO:0000256" key="7">
    <source>
        <dbReference type="SAM" id="Phobius"/>
    </source>
</evidence>
<feature type="transmembrane region" description="Helical" evidence="7">
    <location>
        <begin position="200"/>
        <end position="223"/>
    </location>
</feature>
<evidence type="ECO:0000256" key="1">
    <source>
        <dbReference type="ARBA" id="ARBA00004127"/>
    </source>
</evidence>
<dbReference type="EMBL" id="JBFTWV010000037">
    <property type="protein sequence ID" value="KAL2795126.1"/>
    <property type="molecule type" value="Genomic_DNA"/>
</dbReference>
<protein>
    <submittedName>
        <fullName evidence="8">Major facilitator superfamily domain-containing protein</fullName>
    </submittedName>
</protein>
<keyword evidence="3" id="KW-0813">Transport</keyword>
<dbReference type="PANTHER" id="PTHR23514">
    <property type="entry name" value="BYPASS OF STOP CODON PROTEIN 6"/>
    <property type="match status" value="1"/>
</dbReference>
<evidence type="ECO:0000256" key="3">
    <source>
        <dbReference type="ARBA" id="ARBA00022448"/>
    </source>
</evidence>
<feature type="transmembrane region" description="Helical" evidence="7">
    <location>
        <begin position="116"/>
        <end position="136"/>
    </location>
</feature>
<keyword evidence="5 7" id="KW-1133">Transmembrane helix</keyword>
<evidence type="ECO:0000256" key="5">
    <source>
        <dbReference type="ARBA" id="ARBA00022989"/>
    </source>
</evidence>
<organism evidence="8 9">
    <name type="scientific">Aspergillus keveii</name>
    <dbReference type="NCBI Taxonomy" id="714993"/>
    <lineage>
        <taxon>Eukaryota</taxon>
        <taxon>Fungi</taxon>
        <taxon>Dikarya</taxon>
        <taxon>Ascomycota</taxon>
        <taxon>Pezizomycotina</taxon>
        <taxon>Eurotiomycetes</taxon>
        <taxon>Eurotiomycetidae</taxon>
        <taxon>Eurotiales</taxon>
        <taxon>Aspergillaceae</taxon>
        <taxon>Aspergillus</taxon>
        <taxon>Aspergillus subgen. Nidulantes</taxon>
    </lineage>
</organism>
<dbReference type="SUPFAM" id="SSF51430">
    <property type="entry name" value="NAD(P)-linked oxidoreductase"/>
    <property type="match status" value="1"/>
</dbReference>
<dbReference type="InterPro" id="IPR036259">
    <property type="entry name" value="MFS_trans_sf"/>
</dbReference>
<evidence type="ECO:0000256" key="6">
    <source>
        <dbReference type="ARBA" id="ARBA00023136"/>
    </source>
</evidence>
<evidence type="ECO:0000313" key="9">
    <source>
        <dbReference type="Proteomes" id="UP001610563"/>
    </source>
</evidence>
<dbReference type="Gene3D" id="3.20.20.100">
    <property type="entry name" value="NADP-dependent oxidoreductase domain"/>
    <property type="match status" value="1"/>
</dbReference>
<comment type="subcellular location">
    <subcellularLocation>
        <location evidence="1">Endomembrane system</location>
        <topology evidence="1">Multi-pass membrane protein</topology>
    </subcellularLocation>
</comment>
<gene>
    <name evidence="8" type="ORF">BJX66DRAFT_337131</name>
</gene>
<dbReference type="InterPro" id="IPR011701">
    <property type="entry name" value="MFS"/>
</dbReference>
<accession>A0ABR4G820</accession>
<sequence>MIKNAQIQGRTVPTEYGHVKPAPKMQYVRLGDSGLKVSRLILGTATYGSKSDVAWRIEEEEALKHFQCLRNRVVLLCSLKLLSYIGCEVSLGGWIVTFMRRIRHGGDFQSGMVSSGFWAGITVGRMVLGFVTGRVFKSPKWAVIFYLSAAVAMHLCFWLIPNFMASAIFAAFLGFFLGPIFPCVILCLSDLLPSRMRVSAVGICSAVGASGASIIPFMVGAIAQAKGVAVLQPIILAFLVLCFIIWCFVPNSPKGL</sequence>
<proteinExistence type="inferred from homology"/>
<dbReference type="SUPFAM" id="SSF103473">
    <property type="entry name" value="MFS general substrate transporter"/>
    <property type="match status" value="1"/>
</dbReference>
<reference evidence="8 9" key="1">
    <citation type="submission" date="2024-07" db="EMBL/GenBank/DDBJ databases">
        <title>Section-level genome sequencing and comparative genomics of Aspergillus sections Usti and Cavernicolus.</title>
        <authorList>
            <consortium name="Lawrence Berkeley National Laboratory"/>
            <person name="Nybo J.L."/>
            <person name="Vesth T.C."/>
            <person name="Theobald S."/>
            <person name="Frisvad J.C."/>
            <person name="Larsen T.O."/>
            <person name="Kjaerboelling I."/>
            <person name="Rothschild-Mancinelli K."/>
            <person name="Lyhne E.K."/>
            <person name="Kogle M.E."/>
            <person name="Barry K."/>
            <person name="Clum A."/>
            <person name="Na H."/>
            <person name="Ledsgaard L."/>
            <person name="Lin J."/>
            <person name="Lipzen A."/>
            <person name="Kuo A."/>
            <person name="Riley R."/>
            <person name="Mondo S."/>
            <person name="Labutti K."/>
            <person name="Haridas S."/>
            <person name="Pangalinan J."/>
            <person name="Salamov A.A."/>
            <person name="Simmons B.A."/>
            <person name="Magnuson J.K."/>
            <person name="Chen J."/>
            <person name="Drula E."/>
            <person name="Henrissat B."/>
            <person name="Wiebenga A."/>
            <person name="Lubbers R.J."/>
            <person name="Gomes A.C."/>
            <person name="Makela M.R."/>
            <person name="Stajich J."/>
            <person name="Grigoriev I.V."/>
            <person name="Mortensen U.H."/>
            <person name="De Vries R.P."/>
            <person name="Baker S.E."/>
            <person name="Andersen M.R."/>
        </authorList>
    </citation>
    <scope>NUCLEOTIDE SEQUENCE [LARGE SCALE GENOMIC DNA]</scope>
    <source>
        <strain evidence="8 9">CBS 209.92</strain>
    </source>
</reference>
<comment type="caution">
    <text evidence="8">The sequence shown here is derived from an EMBL/GenBank/DDBJ whole genome shotgun (WGS) entry which is preliminary data.</text>
</comment>
<dbReference type="Proteomes" id="UP001610563">
    <property type="component" value="Unassembled WGS sequence"/>
</dbReference>
<feature type="transmembrane region" description="Helical" evidence="7">
    <location>
        <begin position="143"/>
        <end position="161"/>
    </location>
</feature>
<dbReference type="InterPro" id="IPR036812">
    <property type="entry name" value="NAD(P)_OxRdtase_dom_sf"/>
</dbReference>
<dbReference type="Gene3D" id="1.20.1250.20">
    <property type="entry name" value="MFS general substrate transporter like domains"/>
    <property type="match status" value="1"/>
</dbReference>
<feature type="transmembrane region" description="Helical" evidence="7">
    <location>
        <begin position="167"/>
        <end position="188"/>
    </location>
</feature>
<keyword evidence="6 7" id="KW-0472">Membrane</keyword>
<dbReference type="PANTHER" id="PTHR23514:SF3">
    <property type="entry name" value="BYPASS OF STOP CODON PROTEIN 6"/>
    <property type="match status" value="1"/>
</dbReference>
<comment type="similarity">
    <text evidence="2">Belongs to the major facilitator superfamily.</text>
</comment>
<name>A0ABR4G820_9EURO</name>
<dbReference type="Pfam" id="PF07690">
    <property type="entry name" value="MFS_1"/>
    <property type="match status" value="1"/>
</dbReference>
<evidence type="ECO:0000256" key="2">
    <source>
        <dbReference type="ARBA" id="ARBA00008335"/>
    </source>
</evidence>
<evidence type="ECO:0000313" key="8">
    <source>
        <dbReference type="EMBL" id="KAL2795126.1"/>
    </source>
</evidence>
<feature type="transmembrane region" description="Helical" evidence="7">
    <location>
        <begin position="73"/>
        <end position="96"/>
    </location>
</feature>
<evidence type="ECO:0000256" key="4">
    <source>
        <dbReference type="ARBA" id="ARBA00022692"/>
    </source>
</evidence>
<feature type="transmembrane region" description="Helical" evidence="7">
    <location>
        <begin position="229"/>
        <end position="249"/>
    </location>
</feature>
<keyword evidence="9" id="KW-1185">Reference proteome</keyword>